<dbReference type="PANTHER" id="PTHR13355:SF11">
    <property type="entry name" value="GLUCOSAMINE 6-PHOSPHATE N-ACETYLTRANSFERASE"/>
    <property type="match status" value="1"/>
</dbReference>
<dbReference type="EC" id="2.3.1.4" evidence="10"/>
<keyword evidence="5 10" id="KW-0808">Transferase</keyword>
<evidence type="ECO:0000256" key="3">
    <source>
        <dbReference type="ARBA" id="ARBA00006048"/>
    </source>
</evidence>
<comment type="pathway">
    <text evidence="2 10">Nucleotide-sugar biosynthesis; UDP-N-acetyl-alpha-D-glucosamine biosynthesis; N-acetyl-alpha-D-glucosamine 1-phosphate from alpha-D-glucosamine 6-phosphate (route I): step 1/2.</text>
</comment>
<feature type="domain" description="N-acetyltransferase" evidence="11">
    <location>
        <begin position="13"/>
        <end position="153"/>
    </location>
</feature>
<evidence type="ECO:0000259" key="11">
    <source>
        <dbReference type="PROSITE" id="PS51186"/>
    </source>
</evidence>
<gene>
    <name evidence="12" type="ORF">M6B38_166760</name>
</gene>
<keyword evidence="7" id="KW-0472">Membrane</keyword>
<dbReference type="EMBL" id="JANAVB010033417">
    <property type="protein sequence ID" value="KAJ6808386.1"/>
    <property type="molecule type" value="Genomic_DNA"/>
</dbReference>
<dbReference type="SUPFAM" id="SSF55729">
    <property type="entry name" value="Acyl-CoA N-acyltransferases (Nat)"/>
    <property type="match status" value="1"/>
</dbReference>
<dbReference type="FunFam" id="3.40.630.30:FF:000048">
    <property type="entry name" value="Glucosamine 6-phosphate N-acetyltransferase"/>
    <property type="match status" value="1"/>
</dbReference>
<dbReference type="PROSITE" id="PS51186">
    <property type="entry name" value="GNAT"/>
    <property type="match status" value="1"/>
</dbReference>
<evidence type="ECO:0000313" key="13">
    <source>
        <dbReference type="Proteomes" id="UP001140949"/>
    </source>
</evidence>
<reference evidence="12" key="2">
    <citation type="submission" date="2023-04" db="EMBL/GenBank/DDBJ databases">
        <authorList>
            <person name="Bruccoleri R.E."/>
            <person name="Oakeley E.J."/>
            <person name="Faust A.-M."/>
            <person name="Dessus-Babus S."/>
            <person name="Altorfer M."/>
            <person name="Burckhardt D."/>
            <person name="Oertli M."/>
            <person name="Naumann U."/>
            <person name="Petersen F."/>
            <person name="Wong J."/>
        </authorList>
    </citation>
    <scope>NUCLEOTIDE SEQUENCE</scope>
    <source>
        <strain evidence="12">GSM-AAB239-AS_SAM_17_03QT</strain>
        <tissue evidence="12">Leaf</tissue>
    </source>
</reference>
<dbReference type="CDD" id="cd04301">
    <property type="entry name" value="NAT_SF"/>
    <property type="match status" value="1"/>
</dbReference>
<accession>A0AAX6EWE3</accession>
<evidence type="ECO:0000256" key="5">
    <source>
        <dbReference type="ARBA" id="ARBA00022679"/>
    </source>
</evidence>
<protein>
    <recommendedName>
        <fullName evidence="10">Glucosamine 6-phosphate N-acetyltransferase</fullName>
        <ecNumber evidence="10">2.3.1.4</ecNumber>
    </recommendedName>
</protein>
<keyword evidence="6" id="KW-0256">Endoplasmic reticulum</keyword>
<evidence type="ECO:0000313" key="12">
    <source>
        <dbReference type="EMBL" id="KAJ6808386.1"/>
    </source>
</evidence>
<comment type="caution">
    <text evidence="12">The sequence shown here is derived from an EMBL/GenBank/DDBJ whole genome shotgun (WGS) entry which is preliminary data.</text>
</comment>
<keyword evidence="13" id="KW-1185">Reference proteome</keyword>
<dbReference type="PANTHER" id="PTHR13355">
    <property type="entry name" value="GLUCOSAMINE 6-PHOSPHATE N-ACETYLTRANSFERASE"/>
    <property type="match status" value="1"/>
</dbReference>
<dbReference type="InterPro" id="IPR016181">
    <property type="entry name" value="Acyl_CoA_acyltransferase"/>
</dbReference>
<dbReference type="GO" id="GO:0006044">
    <property type="term" value="P:N-acetylglucosamine metabolic process"/>
    <property type="evidence" value="ECO:0007669"/>
    <property type="project" value="UniProtKB-ARBA"/>
</dbReference>
<dbReference type="Proteomes" id="UP001140949">
    <property type="component" value="Unassembled WGS sequence"/>
</dbReference>
<evidence type="ECO:0000256" key="9">
    <source>
        <dbReference type="ARBA" id="ARBA00048964"/>
    </source>
</evidence>
<evidence type="ECO:0000256" key="7">
    <source>
        <dbReference type="ARBA" id="ARBA00023136"/>
    </source>
</evidence>
<evidence type="ECO:0000256" key="10">
    <source>
        <dbReference type="RuleBase" id="RU365086"/>
    </source>
</evidence>
<dbReference type="GO" id="GO:0005789">
    <property type="term" value="C:endoplasmic reticulum membrane"/>
    <property type="evidence" value="ECO:0007669"/>
    <property type="project" value="UniProtKB-SubCell"/>
</dbReference>
<evidence type="ECO:0000256" key="1">
    <source>
        <dbReference type="ARBA" id="ARBA00004406"/>
    </source>
</evidence>
<organism evidence="12 13">
    <name type="scientific">Iris pallida</name>
    <name type="common">Sweet iris</name>
    <dbReference type="NCBI Taxonomy" id="29817"/>
    <lineage>
        <taxon>Eukaryota</taxon>
        <taxon>Viridiplantae</taxon>
        <taxon>Streptophyta</taxon>
        <taxon>Embryophyta</taxon>
        <taxon>Tracheophyta</taxon>
        <taxon>Spermatophyta</taxon>
        <taxon>Magnoliopsida</taxon>
        <taxon>Liliopsida</taxon>
        <taxon>Asparagales</taxon>
        <taxon>Iridaceae</taxon>
        <taxon>Iridoideae</taxon>
        <taxon>Irideae</taxon>
        <taxon>Iris</taxon>
    </lineage>
</organism>
<dbReference type="GO" id="GO:0004343">
    <property type="term" value="F:glucosamine 6-phosphate N-acetyltransferase activity"/>
    <property type="evidence" value="ECO:0007669"/>
    <property type="project" value="UniProtKB-UniRule"/>
</dbReference>
<evidence type="ECO:0000256" key="6">
    <source>
        <dbReference type="ARBA" id="ARBA00022824"/>
    </source>
</evidence>
<keyword evidence="8 10" id="KW-0012">Acyltransferase</keyword>
<dbReference type="InterPro" id="IPR039143">
    <property type="entry name" value="GNPNAT1-like"/>
</dbReference>
<dbReference type="Pfam" id="PF00583">
    <property type="entry name" value="Acetyltransf_1"/>
    <property type="match status" value="1"/>
</dbReference>
<comment type="subcellular location">
    <subcellularLocation>
        <location evidence="1">Endoplasmic reticulum membrane</location>
        <topology evidence="1">Peripheral membrane protein</topology>
    </subcellularLocation>
</comment>
<dbReference type="InterPro" id="IPR000182">
    <property type="entry name" value="GNAT_dom"/>
</dbReference>
<dbReference type="Gene3D" id="3.40.630.30">
    <property type="match status" value="1"/>
</dbReference>
<sequence length="153" mass="16721">MAQENQPDPVVPYPIRRLAAGDNAKGFTALLSQLSSCPPIPDPDFLSLLSSLPADHLVCVAEDPSSSRVVATGSCFVERKFLRGCGKVGHIEDVVVDSSVRGKKLGQKVVEYLTEHARSEGCYKVILNCAPENRGFYEKCGFVEKNVQMAIYF</sequence>
<proteinExistence type="inferred from homology"/>
<reference evidence="12" key="1">
    <citation type="journal article" date="2023" name="GigaByte">
        <title>Genome assembly of the bearded iris, Iris pallida Lam.</title>
        <authorList>
            <person name="Bruccoleri R.E."/>
            <person name="Oakeley E.J."/>
            <person name="Faust A.M.E."/>
            <person name="Altorfer M."/>
            <person name="Dessus-Babus S."/>
            <person name="Burckhardt D."/>
            <person name="Oertli M."/>
            <person name="Naumann U."/>
            <person name="Petersen F."/>
            <person name="Wong J."/>
        </authorList>
    </citation>
    <scope>NUCLEOTIDE SEQUENCE</scope>
    <source>
        <strain evidence="12">GSM-AAB239-AS_SAM_17_03QT</strain>
    </source>
</reference>
<evidence type="ECO:0000256" key="4">
    <source>
        <dbReference type="ARBA" id="ARBA00011738"/>
    </source>
</evidence>
<comment type="catalytic activity">
    <reaction evidence="9 10">
        <text>D-glucosamine 6-phosphate + acetyl-CoA = N-acetyl-D-glucosamine 6-phosphate + CoA + H(+)</text>
        <dbReference type="Rhea" id="RHEA:10292"/>
        <dbReference type="ChEBI" id="CHEBI:15378"/>
        <dbReference type="ChEBI" id="CHEBI:57287"/>
        <dbReference type="ChEBI" id="CHEBI:57288"/>
        <dbReference type="ChEBI" id="CHEBI:57513"/>
        <dbReference type="ChEBI" id="CHEBI:58725"/>
        <dbReference type="EC" id="2.3.1.4"/>
    </reaction>
</comment>
<evidence type="ECO:0000256" key="8">
    <source>
        <dbReference type="ARBA" id="ARBA00023315"/>
    </source>
</evidence>
<evidence type="ECO:0000256" key="2">
    <source>
        <dbReference type="ARBA" id="ARBA00004832"/>
    </source>
</evidence>
<comment type="similarity">
    <text evidence="3 10">Belongs to the acetyltransferase family. GNA1 subfamily.</text>
</comment>
<comment type="subunit">
    <text evidence="4 10">Homodimer.</text>
</comment>
<name>A0AAX6EWE3_IRIPA</name>
<dbReference type="GO" id="GO:0006048">
    <property type="term" value="P:UDP-N-acetylglucosamine biosynthetic process"/>
    <property type="evidence" value="ECO:0007669"/>
    <property type="project" value="UniProtKB-UniRule"/>
</dbReference>
<dbReference type="AlphaFoldDB" id="A0AAX6EWE3"/>